<dbReference type="Proteomes" id="UP000886998">
    <property type="component" value="Unassembled WGS sequence"/>
</dbReference>
<gene>
    <name evidence="1" type="ORF">TNIN_379071</name>
</gene>
<name>A0A8X6WW90_9ARAC</name>
<sequence>MLQQGFEKYAEYDALMSQNSSKISWLEETFFSIPERITESTSLLLTSDTEEEDVAKSKSKKSKAKKDTKTAEEEINEKLVLTKEINEYIANTDLVENENDIIRNLISDNLQKMSERFGHLIELSTSLYNIEYETSLVRDYIERLNKVRLRQEVIAEKDSALIAEELDELSIT</sequence>
<evidence type="ECO:0000313" key="2">
    <source>
        <dbReference type="Proteomes" id="UP000886998"/>
    </source>
</evidence>
<comment type="caution">
    <text evidence="1">The sequence shown here is derived from an EMBL/GenBank/DDBJ whole genome shotgun (WGS) entry which is preliminary data.</text>
</comment>
<dbReference type="OrthoDB" id="6437054at2759"/>
<reference evidence="1" key="1">
    <citation type="submission" date="2020-08" db="EMBL/GenBank/DDBJ databases">
        <title>Multicomponent nature underlies the extraordinary mechanical properties of spider dragline silk.</title>
        <authorList>
            <person name="Kono N."/>
            <person name="Nakamura H."/>
            <person name="Mori M."/>
            <person name="Yoshida Y."/>
            <person name="Ohtoshi R."/>
            <person name="Malay A.D."/>
            <person name="Moran D.A.P."/>
            <person name="Tomita M."/>
            <person name="Numata K."/>
            <person name="Arakawa K."/>
        </authorList>
    </citation>
    <scope>NUCLEOTIDE SEQUENCE</scope>
</reference>
<evidence type="ECO:0000313" key="1">
    <source>
        <dbReference type="EMBL" id="GFY41579.1"/>
    </source>
</evidence>
<dbReference type="EMBL" id="BMAV01002577">
    <property type="protein sequence ID" value="GFY41579.1"/>
    <property type="molecule type" value="Genomic_DNA"/>
</dbReference>
<organism evidence="1 2">
    <name type="scientific">Trichonephila inaurata madagascariensis</name>
    <dbReference type="NCBI Taxonomy" id="2747483"/>
    <lineage>
        <taxon>Eukaryota</taxon>
        <taxon>Metazoa</taxon>
        <taxon>Ecdysozoa</taxon>
        <taxon>Arthropoda</taxon>
        <taxon>Chelicerata</taxon>
        <taxon>Arachnida</taxon>
        <taxon>Araneae</taxon>
        <taxon>Araneomorphae</taxon>
        <taxon>Entelegynae</taxon>
        <taxon>Araneoidea</taxon>
        <taxon>Nephilidae</taxon>
        <taxon>Trichonephila</taxon>
        <taxon>Trichonephila inaurata</taxon>
    </lineage>
</organism>
<dbReference type="AlphaFoldDB" id="A0A8X6WW90"/>
<proteinExistence type="predicted"/>
<accession>A0A8X6WW90</accession>
<keyword evidence="2" id="KW-1185">Reference proteome</keyword>
<protein>
    <submittedName>
        <fullName evidence="1">Uncharacterized protein</fullName>
    </submittedName>
</protein>